<keyword evidence="2" id="KW-1185">Reference proteome</keyword>
<sequence>MVPIKTDTIEEGANSIEVIVGKDMVMREAQTKNEVTQKSENKIEHQKRLLAATIKGDWLEVESILKKDEGLVTEAIRGDGSTILHIAVVIGHNSILKRLIPYINDEQVLKQRGSDVSTALHIAAIIGNKGAANLLVKKNRKLLLIKDGNGEEPLQKACENMLIESCQ</sequence>
<name>A0ACB9K5E1_9ASTR</name>
<protein>
    <submittedName>
        <fullName evidence="1">Uncharacterized protein</fullName>
    </submittedName>
</protein>
<reference evidence="2" key="1">
    <citation type="journal article" date="2022" name="Mol. Ecol. Resour.">
        <title>The genomes of chicory, endive, great burdock and yacon provide insights into Asteraceae palaeo-polyploidization history and plant inulin production.</title>
        <authorList>
            <person name="Fan W."/>
            <person name="Wang S."/>
            <person name="Wang H."/>
            <person name="Wang A."/>
            <person name="Jiang F."/>
            <person name="Liu H."/>
            <person name="Zhao H."/>
            <person name="Xu D."/>
            <person name="Zhang Y."/>
        </authorList>
    </citation>
    <scope>NUCLEOTIDE SEQUENCE [LARGE SCALE GENOMIC DNA]</scope>
    <source>
        <strain evidence="2">cv. Yunnan</strain>
    </source>
</reference>
<dbReference type="EMBL" id="CM042018">
    <property type="protein sequence ID" value="KAI3827520.1"/>
    <property type="molecule type" value="Genomic_DNA"/>
</dbReference>
<comment type="caution">
    <text evidence="1">The sequence shown here is derived from an EMBL/GenBank/DDBJ whole genome shotgun (WGS) entry which is preliminary data.</text>
</comment>
<evidence type="ECO:0000313" key="2">
    <source>
        <dbReference type="Proteomes" id="UP001056120"/>
    </source>
</evidence>
<accession>A0ACB9K5E1</accession>
<reference evidence="1 2" key="2">
    <citation type="journal article" date="2022" name="Mol. Ecol. Resour.">
        <title>The genomes of chicory, endive, great burdock and yacon provide insights into Asteraceae paleo-polyploidization history and plant inulin production.</title>
        <authorList>
            <person name="Fan W."/>
            <person name="Wang S."/>
            <person name="Wang H."/>
            <person name="Wang A."/>
            <person name="Jiang F."/>
            <person name="Liu H."/>
            <person name="Zhao H."/>
            <person name="Xu D."/>
            <person name="Zhang Y."/>
        </authorList>
    </citation>
    <scope>NUCLEOTIDE SEQUENCE [LARGE SCALE GENOMIC DNA]</scope>
    <source>
        <strain evidence="2">cv. Yunnan</strain>
        <tissue evidence="1">Leaves</tissue>
    </source>
</reference>
<evidence type="ECO:0000313" key="1">
    <source>
        <dbReference type="EMBL" id="KAI3827520.1"/>
    </source>
</evidence>
<organism evidence="1 2">
    <name type="scientific">Smallanthus sonchifolius</name>
    <dbReference type="NCBI Taxonomy" id="185202"/>
    <lineage>
        <taxon>Eukaryota</taxon>
        <taxon>Viridiplantae</taxon>
        <taxon>Streptophyta</taxon>
        <taxon>Embryophyta</taxon>
        <taxon>Tracheophyta</taxon>
        <taxon>Spermatophyta</taxon>
        <taxon>Magnoliopsida</taxon>
        <taxon>eudicotyledons</taxon>
        <taxon>Gunneridae</taxon>
        <taxon>Pentapetalae</taxon>
        <taxon>asterids</taxon>
        <taxon>campanulids</taxon>
        <taxon>Asterales</taxon>
        <taxon>Asteraceae</taxon>
        <taxon>Asteroideae</taxon>
        <taxon>Heliantheae alliance</taxon>
        <taxon>Millerieae</taxon>
        <taxon>Smallanthus</taxon>
    </lineage>
</organism>
<proteinExistence type="predicted"/>
<dbReference type="Proteomes" id="UP001056120">
    <property type="component" value="Linkage Group LG01"/>
</dbReference>
<gene>
    <name evidence="1" type="ORF">L1987_01597</name>
</gene>